<dbReference type="SUPFAM" id="SSF47336">
    <property type="entry name" value="ACP-like"/>
    <property type="match status" value="2"/>
</dbReference>
<dbReference type="InterPro" id="IPR003231">
    <property type="entry name" value="ACP"/>
</dbReference>
<keyword evidence="9" id="KW-1185">Reference proteome</keyword>
<evidence type="ECO:0000313" key="9">
    <source>
        <dbReference type="Proteomes" id="UP000321595"/>
    </source>
</evidence>
<evidence type="ECO:0000256" key="3">
    <source>
        <dbReference type="ARBA" id="ARBA00022553"/>
    </source>
</evidence>
<evidence type="ECO:0000259" key="7">
    <source>
        <dbReference type="PROSITE" id="PS50075"/>
    </source>
</evidence>
<dbReference type="EMBL" id="CP042467">
    <property type="protein sequence ID" value="QED28374.1"/>
    <property type="molecule type" value="Genomic_DNA"/>
</dbReference>
<dbReference type="GO" id="GO:0036104">
    <property type="term" value="P:Kdo2-lipid A biosynthetic process"/>
    <property type="evidence" value="ECO:0007669"/>
    <property type="project" value="UniProtKB-UniPathway"/>
</dbReference>
<dbReference type="KEGG" id="bbae:FRD01_14260"/>
<feature type="domain" description="Carrier" evidence="7">
    <location>
        <begin position="3"/>
        <end position="87"/>
    </location>
</feature>
<keyword evidence="1" id="KW-0596">Phosphopantetheine</keyword>
<keyword evidence="3" id="KW-0597">Phosphoprotein</keyword>
<accession>A0A5B8XS43</accession>
<dbReference type="GO" id="GO:0005829">
    <property type="term" value="C:cytosol"/>
    <property type="evidence" value="ECO:0007669"/>
    <property type="project" value="TreeGrafter"/>
</dbReference>
<dbReference type="OrthoDB" id="9803943at2"/>
<name>A0A5B8XS43_9DELT</name>
<evidence type="ECO:0000313" key="8">
    <source>
        <dbReference type="EMBL" id="QED28374.1"/>
    </source>
</evidence>
<proteinExistence type="predicted"/>
<evidence type="ECO:0000256" key="6">
    <source>
        <dbReference type="ARBA" id="ARBA00023160"/>
    </source>
</evidence>
<reference evidence="8 9" key="1">
    <citation type="submission" date="2019-08" db="EMBL/GenBank/DDBJ databases">
        <authorList>
            <person name="Liang Q."/>
        </authorList>
    </citation>
    <scope>NUCLEOTIDE SEQUENCE [LARGE SCALE GENOMIC DNA]</scope>
    <source>
        <strain evidence="8 9">V1718</strain>
    </source>
</reference>
<dbReference type="InterPro" id="IPR006162">
    <property type="entry name" value="Ppantetheine_attach_site"/>
</dbReference>
<dbReference type="PANTHER" id="PTHR20863:SF76">
    <property type="entry name" value="CARRIER DOMAIN-CONTAINING PROTEIN"/>
    <property type="match status" value="1"/>
</dbReference>
<dbReference type="UniPathway" id="UPA00360"/>
<dbReference type="AlphaFoldDB" id="A0A5B8XS43"/>
<keyword evidence="6" id="KW-0275">Fatty acid biosynthesis</keyword>
<dbReference type="NCBIfam" id="NF006617">
    <property type="entry name" value="PRK09184.1"/>
    <property type="match status" value="1"/>
</dbReference>
<evidence type="ECO:0000256" key="4">
    <source>
        <dbReference type="ARBA" id="ARBA00022832"/>
    </source>
</evidence>
<dbReference type="GO" id="GO:0000036">
    <property type="term" value="F:acyl carrier activity"/>
    <property type="evidence" value="ECO:0007669"/>
    <property type="project" value="TreeGrafter"/>
</dbReference>
<dbReference type="GO" id="GO:0016020">
    <property type="term" value="C:membrane"/>
    <property type="evidence" value="ECO:0007669"/>
    <property type="project" value="GOC"/>
</dbReference>
<keyword evidence="5" id="KW-0443">Lipid metabolism</keyword>
<dbReference type="GO" id="GO:0009245">
    <property type="term" value="P:lipid A biosynthetic process"/>
    <property type="evidence" value="ECO:0007669"/>
    <property type="project" value="TreeGrafter"/>
</dbReference>
<protein>
    <recommendedName>
        <fullName evidence="7">Carrier domain-containing protein</fullName>
    </recommendedName>
</protein>
<dbReference type="GO" id="GO:0000035">
    <property type="term" value="F:acyl binding"/>
    <property type="evidence" value="ECO:0007669"/>
    <property type="project" value="TreeGrafter"/>
</dbReference>
<evidence type="ECO:0000256" key="5">
    <source>
        <dbReference type="ARBA" id="ARBA00023098"/>
    </source>
</evidence>
<dbReference type="InterPro" id="IPR036736">
    <property type="entry name" value="ACP-like_sf"/>
</dbReference>
<dbReference type="Pfam" id="PF00550">
    <property type="entry name" value="PP-binding"/>
    <property type="match status" value="2"/>
</dbReference>
<dbReference type="Proteomes" id="UP000321595">
    <property type="component" value="Chromosome"/>
</dbReference>
<evidence type="ECO:0000256" key="1">
    <source>
        <dbReference type="ARBA" id="ARBA00022450"/>
    </source>
</evidence>
<feature type="domain" description="Carrier" evidence="7">
    <location>
        <begin position="96"/>
        <end position="174"/>
    </location>
</feature>
<dbReference type="PANTHER" id="PTHR20863">
    <property type="entry name" value="ACYL CARRIER PROTEIN"/>
    <property type="match status" value="1"/>
</dbReference>
<gene>
    <name evidence="8" type="ORF">FRD01_14260</name>
</gene>
<dbReference type="Gene3D" id="1.10.1200.10">
    <property type="entry name" value="ACP-like"/>
    <property type="match status" value="2"/>
</dbReference>
<dbReference type="PROSITE" id="PS00012">
    <property type="entry name" value="PHOSPHOPANTETHEINE"/>
    <property type="match status" value="1"/>
</dbReference>
<dbReference type="InterPro" id="IPR009081">
    <property type="entry name" value="PP-bd_ACP"/>
</dbReference>
<keyword evidence="4" id="KW-0276">Fatty acid metabolism</keyword>
<evidence type="ECO:0000256" key="2">
    <source>
        <dbReference type="ARBA" id="ARBA00022516"/>
    </source>
</evidence>
<sequence length="180" mass="20032">MRNRMKAFEREIAALTIEKLMLTGVTPDTMDADGSLVEDYGLDSVDLLELAMAIGRRYGIEFQDGSEENALVFRSIRTLAAHVEANHVPAEDPQLTFEQLAFQEIVNGLSDMFGFPPETLSRHTQLVEELDLDSLDALDLIVRLQDKLGARIPDSRLMELRTIGDVVDIVVELNESAKAS</sequence>
<keyword evidence="2" id="KW-0444">Lipid biosynthesis</keyword>
<organism evidence="8 9">
    <name type="scientific">Microvenator marinus</name>
    <dbReference type="NCBI Taxonomy" id="2600177"/>
    <lineage>
        <taxon>Bacteria</taxon>
        <taxon>Deltaproteobacteria</taxon>
        <taxon>Bradymonadales</taxon>
        <taxon>Microvenatoraceae</taxon>
        <taxon>Microvenator</taxon>
    </lineage>
</organism>
<dbReference type="PROSITE" id="PS50075">
    <property type="entry name" value="CARRIER"/>
    <property type="match status" value="2"/>
</dbReference>